<evidence type="ECO:0000313" key="15">
    <source>
        <dbReference type="RefSeq" id="XP_016977103.1"/>
    </source>
</evidence>
<evidence type="ECO:0000313" key="14">
    <source>
        <dbReference type="Proteomes" id="UP001652680"/>
    </source>
</evidence>
<evidence type="ECO:0000256" key="3">
    <source>
        <dbReference type="ARBA" id="ARBA00022448"/>
    </source>
</evidence>
<evidence type="ECO:0000256" key="5">
    <source>
        <dbReference type="ARBA" id="ARBA00022737"/>
    </source>
</evidence>
<reference evidence="14" key="1">
    <citation type="journal article" date="2021" name="Elife">
        <title>Highly contiguous assemblies of 101 drosophilid genomes.</title>
        <authorList>
            <person name="Kim B.Y."/>
            <person name="Wang J.R."/>
            <person name="Miller D.E."/>
            <person name="Barmina O."/>
            <person name="Delaney E."/>
            <person name="Thompson A."/>
            <person name="Comeault A.A."/>
            <person name="Peede D."/>
            <person name="D'Agostino E.R."/>
            <person name="Pelaez J."/>
            <person name="Aguilar J.M."/>
            <person name="Haji D."/>
            <person name="Matsunaga T."/>
            <person name="Armstrong E.E."/>
            <person name="Zych M."/>
            <person name="Ogawa Y."/>
            <person name="Stamenkovic-Radak M."/>
            <person name="Jelic M."/>
            <person name="Veselinovic M.S."/>
            <person name="Tanaskovic M."/>
            <person name="Eric P."/>
            <person name="Gao J.J."/>
            <person name="Katoh T.K."/>
            <person name="Toda M.J."/>
            <person name="Watabe H."/>
            <person name="Watada M."/>
            <person name="Davis J.S."/>
            <person name="Moyle L.C."/>
            <person name="Manoli G."/>
            <person name="Bertolini E."/>
            <person name="Kostal V."/>
            <person name="Hawley R.S."/>
            <person name="Takahashi A."/>
            <person name="Jones C.D."/>
            <person name="Price D.K."/>
            <person name="Whiteman N."/>
            <person name="Kopp A."/>
            <person name="Matute D.R."/>
            <person name="Petrov D.A."/>
        </authorList>
    </citation>
    <scope>NUCLEOTIDE SEQUENCE [LARGE SCALE GENOMIC DNA]</scope>
</reference>
<evidence type="ECO:0000256" key="10">
    <source>
        <dbReference type="PROSITE-ProRule" id="PRU00282"/>
    </source>
</evidence>
<dbReference type="GO" id="GO:0005743">
    <property type="term" value="C:mitochondrial inner membrane"/>
    <property type="evidence" value="ECO:0007669"/>
    <property type="project" value="UniProtKB-SubCell"/>
</dbReference>
<dbReference type="PROSITE" id="PS50920">
    <property type="entry name" value="SOLCAR"/>
    <property type="match status" value="3"/>
</dbReference>
<keyword evidence="7" id="KW-1133">Transmembrane helix</keyword>
<feature type="region of interest" description="Disordered" evidence="12">
    <location>
        <begin position="361"/>
        <end position="382"/>
    </location>
</feature>
<dbReference type="OrthoDB" id="1747031at2759"/>
<dbReference type="InterPro" id="IPR045315">
    <property type="entry name" value="Mtm1-like"/>
</dbReference>
<reference evidence="15" key="2">
    <citation type="submission" date="2025-04" db="UniProtKB">
        <authorList>
            <consortium name="RefSeq"/>
        </authorList>
    </citation>
    <scope>IDENTIFICATION</scope>
</reference>
<comment type="similarity">
    <text evidence="2 11">Belongs to the mitochondrial carrier (TC 2.A.29) family.</text>
</comment>
<dbReference type="SUPFAM" id="SSF103506">
    <property type="entry name" value="Mitochondrial carrier"/>
    <property type="match status" value="1"/>
</dbReference>
<dbReference type="PANTHER" id="PTHR45760">
    <property type="entry name" value="FI19922P1-RELATED"/>
    <property type="match status" value="1"/>
</dbReference>
<dbReference type="RefSeq" id="XP_016977103.1">
    <property type="nucleotide sequence ID" value="XM_017121614.1"/>
</dbReference>
<dbReference type="InterPro" id="IPR023395">
    <property type="entry name" value="MCP_dom_sf"/>
</dbReference>
<accession>A0A6P4EPZ1</accession>
<feature type="repeat" description="Solcar" evidence="10">
    <location>
        <begin position="43"/>
        <end position="168"/>
    </location>
</feature>
<evidence type="ECO:0000256" key="2">
    <source>
        <dbReference type="ARBA" id="ARBA00006375"/>
    </source>
</evidence>
<keyword evidence="14" id="KW-1185">Reference proteome</keyword>
<dbReference type="InterPro" id="IPR018108">
    <property type="entry name" value="MCP_transmembrane"/>
</dbReference>
<organism evidence="15">
    <name type="scientific">Drosophila rhopaloa</name>
    <name type="common">Fruit fly</name>
    <dbReference type="NCBI Taxonomy" id="1041015"/>
    <lineage>
        <taxon>Eukaryota</taxon>
        <taxon>Metazoa</taxon>
        <taxon>Ecdysozoa</taxon>
        <taxon>Arthropoda</taxon>
        <taxon>Hexapoda</taxon>
        <taxon>Insecta</taxon>
        <taxon>Pterygota</taxon>
        <taxon>Neoptera</taxon>
        <taxon>Endopterygota</taxon>
        <taxon>Diptera</taxon>
        <taxon>Brachycera</taxon>
        <taxon>Muscomorpha</taxon>
        <taxon>Ephydroidea</taxon>
        <taxon>Drosophilidae</taxon>
        <taxon>Drosophila</taxon>
        <taxon>Sophophora</taxon>
    </lineage>
</organism>
<dbReference type="Gene3D" id="1.50.40.10">
    <property type="entry name" value="Mitochondrial carrier domain"/>
    <property type="match status" value="2"/>
</dbReference>
<evidence type="ECO:0000256" key="4">
    <source>
        <dbReference type="ARBA" id="ARBA00022692"/>
    </source>
</evidence>
<gene>
    <name evidence="15" type="primary">LOC108043068</name>
    <name evidence="13" type="synonym">108043068</name>
</gene>
<evidence type="ECO:0000256" key="7">
    <source>
        <dbReference type="ARBA" id="ARBA00022989"/>
    </source>
</evidence>
<name>A0A6P4EPZ1_DRORH</name>
<comment type="subcellular location">
    <subcellularLocation>
        <location evidence="1">Mitochondrion inner membrane</location>
        <topology evidence="1">Multi-pass membrane protein</topology>
    </subcellularLocation>
</comment>
<evidence type="ECO:0000256" key="9">
    <source>
        <dbReference type="ARBA" id="ARBA00023136"/>
    </source>
</evidence>
<evidence type="ECO:0000256" key="1">
    <source>
        <dbReference type="ARBA" id="ARBA00004448"/>
    </source>
</evidence>
<evidence type="ECO:0000256" key="6">
    <source>
        <dbReference type="ARBA" id="ARBA00022792"/>
    </source>
</evidence>
<reference evidence="13" key="3">
    <citation type="submission" date="2025-05" db="UniProtKB">
        <authorList>
            <consortium name="EnsemblMetazoa"/>
        </authorList>
    </citation>
    <scope>IDENTIFICATION</scope>
</reference>
<feature type="region of interest" description="Disordered" evidence="12">
    <location>
        <begin position="184"/>
        <end position="211"/>
    </location>
</feature>
<keyword evidence="6" id="KW-0999">Mitochondrion inner membrane</keyword>
<keyword evidence="5" id="KW-0677">Repeat</keyword>
<feature type="repeat" description="Solcar" evidence="10">
    <location>
        <begin position="218"/>
        <end position="302"/>
    </location>
</feature>
<keyword evidence="4 10" id="KW-0812">Transmembrane</keyword>
<protein>
    <submittedName>
        <fullName evidence="15">Solute carrier family 25 member 40-like isoform X1</fullName>
    </submittedName>
</protein>
<evidence type="ECO:0000313" key="13">
    <source>
        <dbReference type="EnsemblMetazoa" id="XP_016977103.1"/>
    </source>
</evidence>
<sequence length="447" mass="49470">MPPQLEFQDGNGDEEEKDLLEYKEVDPLRLSTLILNADPRYRIKPMQQVVSALIGGLITTFVVTPLEVVKTRVQTQHAVRQRPTVAKLCYVFHNGLMTHVCRSSDICIPKPGRDPRDLRPLRGAMDAFVKIVCSSGLSGLWAGLSPTLVSALPSTIIYFVTYEYLKNSLSHMYMVSSKLEQSDAEDQVPGADGGDPLDLSTRSQNVSATAPAPTAAPLPYYVPMASGICSRTIVVTAITPIEMVRIKMQSEYMTYSELWRVLRSLIRQHGVLGLWRGWPPTVMRDAPFSGTYWAAYEAMKRAFGVSEPTFLFSFLTGAVSGAVATFVTMPFDLITTHTQMELGQDVLYEEVGAISGAPAETGGVSKPGFGKDRQRTPPSALSRPSMFSRLSHIYRQQGLRGLYVGVVPRMLRVVPACAIMISTFEYSKAFFFHYNLNLQEAAYRGSQ</sequence>
<dbReference type="EnsemblMetazoa" id="XM_017121614.2">
    <property type="protein sequence ID" value="XP_016977103.1"/>
    <property type="gene ID" value="LOC108043068"/>
</dbReference>
<proteinExistence type="inferred from homology"/>
<feature type="repeat" description="Solcar" evidence="10">
    <location>
        <begin position="308"/>
        <end position="430"/>
    </location>
</feature>
<evidence type="ECO:0000256" key="11">
    <source>
        <dbReference type="RuleBase" id="RU000488"/>
    </source>
</evidence>
<dbReference type="AlphaFoldDB" id="A0A6P4EPZ1"/>
<dbReference type="Pfam" id="PF00153">
    <property type="entry name" value="Mito_carr"/>
    <property type="match status" value="4"/>
</dbReference>
<dbReference type="GO" id="GO:1990542">
    <property type="term" value="P:mitochondrial transmembrane transport"/>
    <property type="evidence" value="ECO:0007669"/>
    <property type="project" value="InterPro"/>
</dbReference>
<evidence type="ECO:0000256" key="12">
    <source>
        <dbReference type="SAM" id="MobiDB-lite"/>
    </source>
</evidence>
<keyword evidence="8" id="KW-0496">Mitochondrion</keyword>
<keyword evidence="9 10" id="KW-0472">Membrane</keyword>
<keyword evidence="3 11" id="KW-0813">Transport</keyword>
<dbReference type="GeneID" id="108043068"/>
<dbReference type="Proteomes" id="UP001652680">
    <property type="component" value="Unassembled WGS sequence"/>
</dbReference>
<evidence type="ECO:0000256" key="8">
    <source>
        <dbReference type="ARBA" id="ARBA00023128"/>
    </source>
</evidence>
<dbReference type="PANTHER" id="PTHR45760:SF2">
    <property type="entry name" value="FI19922P1-RELATED"/>
    <property type="match status" value="1"/>
</dbReference>